<gene>
    <name evidence="2" type="ORF">B5F97_02325</name>
</gene>
<comment type="caution">
    <text evidence="2">The sequence shown here is derived from an EMBL/GenBank/DDBJ whole genome shotgun (WGS) entry which is preliminary data.</text>
</comment>
<evidence type="ECO:0000313" key="3">
    <source>
        <dbReference type="Proteomes" id="UP000195386"/>
    </source>
</evidence>
<organism evidence="2 3">
    <name type="scientific">Bacteroides clarus</name>
    <dbReference type="NCBI Taxonomy" id="626929"/>
    <lineage>
        <taxon>Bacteria</taxon>
        <taxon>Pseudomonadati</taxon>
        <taxon>Bacteroidota</taxon>
        <taxon>Bacteroidia</taxon>
        <taxon>Bacteroidales</taxon>
        <taxon>Bacteroidaceae</taxon>
        <taxon>Bacteroides</taxon>
    </lineage>
</organism>
<proteinExistence type="predicted"/>
<feature type="signal peptide" evidence="1">
    <location>
        <begin position="1"/>
        <end position="23"/>
    </location>
</feature>
<dbReference type="Gene3D" id="2.60.120.1130">
    <property type="match status" value="1"/>
</dbReference>
<name>A0A1Y3Z790_9BACE</name>
<dbReference type="EMBL" id="NFII01000002">
    <property type="protein sequence ID" value="OUO02381.1"/>
    <property type="molecule type" value="Genomic_DNA"/>
</dbReference>
<dbReference type="Proteomes" id="UP000195386">
    <property type="component" value="Unassembled WGS sequence"/>
</dbReference>
<reference evidence="3" key="1">
    <citation type="submission" date="2017-04" db="EMBL/GenBank/DDBJ databases">
        <title>Function of individual gut microbiota members based on whole genome sequencing of pure cultures obtained from chicken caecum.</title>
        <authorList>
            <person name="Medvecky M."/>
            <person name="Cejkova D."/>
            <person name="Polansky O."/>
            <person name="Karasova D."/>
            <person name="Kubasova T."/>
            <person name="Cizek A."/>
            <person name="Rychlik I."/>
        </authorList>
    </citation>
    <scope>NUCLEOTIDE SEQUENCE [LARGE SCALE GENOMIC DNA]</scope>
    <source>
        <strain evidence="3">An43</strain>
    </source>
</reference>
<protein>
    <submittedName>
        <fullName evidence="2">Uncharacterized protein</fullName>
    </submittedName>
</protein>
<evidence type="ECO:0000313" key="2">
    <source>
        <dbReference type="EMBL" id="OUO02381.1"/>
    </source>
</evidence>
<feature type="chain" id="PRO_5012327945" evidence="1">
    <location>
        <begin position="24"/>
        <end position="733"/>
    </location>
</feature>
<dbReference type="AlphaFoldDB" id="A0A1Y3Z790"/>
<evidence type="ECO:0000256" key="1">
    <source>
        <dbReference type="SAM" id="SignalP"/>
    </source>
</evidence>
<accession>A0A1Y3Z790</accession>
<dbReference type="RefSeq" id="WP_087425321.1">
    <property type="nucleotide sequence ID" value="NZ_CAMMFP010000010.1"/>
</dbReference>
<dbReference type="Gene3D" id="2.60.40.3140">
    <property type="match status" value="1"/>
</dbReference>
<sequence length="733" mass="85239">MKQNMLFLMGVLALLFITPNANADDKEKYKLFAEETRKEVWALELPEFTNTAVPEKYKDESAVILAAHSRLEVTKKTRFNVGAFLGGFHYIDREVNCRDLYRMLVQINDKAALKEFSEFDYKAEIRKKEWRYDENYQQVLGVRIIKPDGTVNEVSTDEYMTATEGRKDREQRQKLAVPGLEIGDKIDIFFFNYTSLENHNLDPFIFRFRQSHPMLSYTVHCEIDDKLTTQYRTLNGAPDFKQSKDEDGNILLDAEMKDIEQTEPGLWYNPMQQTPMTLMYITNSKMKKYTYIPESTTKKGLQANPDAAAMQEDDWDFMKQAKKYTGYGGLSNTKKGIRLLRNVKKIKKKDWTDEKKADFIYNYYHFALMTDLKSDCNNELFIIYFQGLLNWVDVPNLLGMTTHENKEPLDKLTNYRNTTWFLALPESKKYYLPPSGYLIPHEIPVRYQGRQAILEPDKEKAKKLKTKAERERLNLPAGTADDNCNITAIQADLDNTLLTVNRNEYRTGTQKEYMQEMLVKMEDVDAAYRRLLSIDKEFAEEVGKKYADDLQEAFRKGREQEKENYKWEIDFYHGENAKELLDYQMQCLGNRPDSAAFIYNVRYTMDGYIRKAGPNYVLSAGKLIGEQTRIEGKERKRSADIYMSAPRTFQWNITVNLPAGYKAAPEGVEKLNVKVENECGTFTAKAVTENGKLILNILKRYNHKVEPVANWEKLLQIQDASKAYEALSVVLKK</sequence>
<keyword evidence="1" id="KW-0732">Signal</keyword>